<sequence length="844" mass="93296">MWKSQVLCDAIIRSGSVITKAHRVVLVAACPMLQSMENAAVGSHLEVRLAADIKQESIQTFLQYLYEGFMMLTEQNSRDVEKIARLLQVDSVIKCCADFNKCLGTKTGQMSANDQYKYTFHDMIEFKHVRSSEMQKTVQERTVKRNADYPRPPSPGSKRQRTQDMHADDTTSMASSYGHMAPDPWDRVPKLGMPFHTRVGQSSQQAGVIDMLEDSLELIETDPPDSSGGRAGKDQRSSQKGVSIAVASQVNSSTDLQVVDVATEQARSEARSRTSLPSQTRTAPANQTNSVSENGKSTNSHPAAKPSTHPSTPVMNEKLQVNSPPAMSPSSSQFNNRSSPQVRPESSAQKPFAAGSESQSSKPPQQQSSEIASNTNTVETVSEPSAREMSEEGQQIQQKPTKPPTPDKPSTNLSIVKIESDEDEDPGAMEMYINMSGGGGESIRVQRADHTDQEEGDPQADWMRDEMSNEDSNVSGDQSNSWVYPPGSQAQYKANKTSNKEDGTSAEGNDGTKGSTDDGVAVPKIDPKLSKRSKEKAEKRRSIQKMLNMENYAAMEKYLSSMQTMHQSMLSLASLPINVSSPDGRALISQMKTTDWPLFNMAAGTAASELDFSHSSPNESDVSTADQLALNLVKTECKNSISSMGHLGKGLDRFGEHMHALVPIPEGKYKTCSYCQKVKHKTKSGWYCYTTYQCRKCEIPLCKKSNWVPSIYYQSPRSDNQSVILSSGPVFRSDPHHASGRISGGKLYPDVYGAFGSSQGDVDDDNRHVLVPNPGLKNKMCVYCHKLKSRTKSGWYIYTQNRCRKCDVPLCKKNKTCFVNYHRELGIPEAEYMTPYLNFNYLLQ</sequence>
<feature type="compositionally biased region" description="Polar residues" evidence="1">
    <location>
        <begin position="308"/>
        <end position="325"/>
    </location>
</feature>
<proteinExistence type="predicted"/>
<feature type="region of interest" description="Disordered" evidence="1">
    <location>
        <begin position="219"/>
        <end position="245"/>
    </location>
</feature>
<dbReference type="InterPro" id="IPR000210">
    <property type="entry name" value="BTB/POZ_dom"/>
</dbReference>
<feature type="compositionally biased region" description="Basic and acidic residues" evidence="1">
    <location>
        <begin position="444"/>
        <end position="453"/>
    </location>
</feature>
<name>A0A8W8NDZ9_MAGGI</name>
<evidence type="ECO:0000256" key="1">
    <source>
        <dbReference type="SAM" id="MobiDB-lite"/>
    </source>
</evidence>
<feature type="compositionally biased region" description="Polar residues" evidence="1">
    <location>
        <begin position="371"/>
        <end position="383"/>
    </location>
</feature>
<dbReference type="InterPro" id="IPR032718">
    <property type="entry name" value="PGBD4_Znf_C"/>
</dbReference>
<dbReference type="SUPFAM" id="SSF54695">
    <property type="entry name" value="POZ domain"/>
    <property type="match status" value="1"/>
</dbReference>
<evidence type="ECO:0000259" key="2">
    <source>
        <dbReference type="PROSITE" id="PS50097"/>
    </source>
</evidence>
<evidence type="ECO:0000313" key="4">
    <source>
        <dbReference type="Proteomes" id="UP000005408"/>
    </source>
</evidence>
<reference evidence="3" key="1">
    <citation type="submission" date="2022-08" db="UniProtKB">
        <authorList>
            <consortium name="EnsemblMetazoa"/>
        </authorList>
    </citation>
    <scope>IDENTIFICATION</scope>
    <source>
        <strain evidence="3">05x7-T-G4-1.051#20</strain>
    </source>
</reference>
<organism evidence="3 4">
    <name type="scientific">Magallana gigas</name>
    <name type="common">Pacific oyster</name>
    <name type="synonym">Crassostrea gigas</name>
    <dbReference type="NCBI Taxonomy" id="29159"/>
    <lineage>
        <taxon>Eukaryota</taxon>
        <taxon>Metazoa</taxon>
        <taxon>Spiralia</taxon>
        <taxon>Lophotrochozoa</taxon>
        <taxon>Mollusca</taxon>
        <taxon>Bivalvia</taxon>
        <taxon>Autobranchia</taxon>
        <taxon>Pteriomorphia</taxon>
        <taxon>Ostreida</taxon>
        <taxon>Ostreoidea</taxon>
        <taxon>Ostreidae</taxon>
        <taxon>Magallana</taxon>
    </lineage>
</organism>
<accession>A0A8W8NDZ9</accession>
<feature type="compositionally biased region" description="Polar residues" evidence="1">
    <location>
        <begin position="470"/>
        <end position="497"/>
    </location>
</feature>
<feature type="compositionally biased region" description="Basic and acidic residues" evidence="1">
    <location>
        <begin position="131"/>
        <end position="148"/>
    </location>
</feature>
<protein>
    <recommendedName>
        <fullName evidence="2">BTB domain-containing protein</fullName>
    </recommendedName>
</protein>
<dbReference type="Gene3D" id="3.30.710.10">
    <property type="entry name" value="Potassium Channel Kv1.1, Chain A"/>
    <property type="match status" value="1"/>
</dbReference>
<feature type="compositionally biased region" description="Polar residues" evidence="1">
    <location>
        <begin position="273"/>
        <end position="301"/>
    </location>
</feature>
<dbReference type="Proteomes" id="UP000005408">
    <property type="component" value="Unassembled WGS sequence"/>
</dbReference>
<dbReference type="EnsemblMetazoa" id="G5760.13">
    <property type="protein sequence ID" value="G5760.13:cds"/>
    <property type="gene ID" value="G5760"/>
</dbReference>
<feature type="region of interest" description="Disordered" evidence="1">
    <location>
        <begin position="131"/>
        <end position="181"/>
    </location>
</feature>
<feature type="domain" description="BTB" evidence="2">
    <location>
        <begin position="8"/>
        <end position="74"/>
    </location>
</feature>
<feature type="region of interest" description="Disordered" evidence="1">
    <location>
        <begin position="263"/>
        <end position="540"/>
    </location>
</feature>
<feature type="compositionally biased region" description="Low complexity" evidence="1">
    <location>
        <begin position="356"/>
        <end position="370"/>
    </location>
</feature>
<keyword evidence="4" id="KW-1185">Reference proteome</keyword>
<dbReference type="SMART" id="SM00225">
    <property type="entry name" value="BTB"/>
    <property type="match status" value="1"/>
</dbReference>
<feature type="compositionally biased region" description="Low complexity" evidence="1">
    <location>
        <begin position="328"/>
        <end position="341"/>
    </location>
</feature>
<dbReference type="Pfam" id="PF00651">
    <property type="entry name" value="BTB"/>
    <property type="match status" value="1"/>
</dbReference>
<dbReference type="AlphaFoldDB" id="A0A8W8NDZ9"/>
<dbReference type="Pfam" id="PF13842">
    <property type="entry name" value="zf-Tnp_2"/>
    <property type="match status" value="1"/>
</dbReference>
<dbReference type="PROSITE" id="PS50097">
    <property type="entry name" value="BTB"/>
    <property type="match status" value="1"/>
</dbReference>
<evidence type="ECO:0000313" key="3">
    <source>
        <dbReference type="EnsemblMetazoa" id="G5760.13:cds"/>
    </source>
</evidence>
<dbReference type="InterPro" id="IPR011333">
    <property type="entry name" value="SKP1/BTB/POZ_sf"/>
</dbReference>